<evidence type="ECO:0000256" key="1">
    <source>
        <dbReference type="SAM" id="Phobius"/>
    </source>
</evidence>
<proteinExistence type="predicted"/>
<reference evidence="3" key="1">
    <citation type="submission" date="2015-01" db="EMBL/GenBank/DDBJ databases">
        <title>Flavisolibacter sp./LCS9/ whole genome sequencing.</title>
        <authorList>
            <person name="Kim M.K."/>
            <person name="Srinivasan S."/>
            <person name="Lee J.-J."/>
        </authorList>
    </citation>
    <scope>NUCLEOTIDE SEQUENCE [LARGE SCALE GENOMIC DNA]</scope>
    <source>
        <strain evidence="3">LCS9</strain>
    </source>
</reference>
<keyword evidence="3" id="KW-1185">Reference proteome</keyword>
<gene>
    <name evidence="2" type="ORF">SY85_09925</name>
</gene>
<dbReference type="KEGG" id="fla:SY85_09925"/>
<feature type="transmembrane region" description="Helical" evidence="1">
    <location>
        <begin position="40"/>
        <end position="59"/>
    </location>
</feature>
<keyword evidence="1" id="KW-1133">Transmembrane helix</keyword>
<dbReference type="AlphaFoldDB" id="A0A172TUI1"/>
<feature type="transmembrane region" description="Helical" evidence="1">
    <location>
        <begin position="65"/>
        <end position="82"/>
    </location>
</feature>
<accession>A0A172TUI1</accession>
<evidence type="ECO:0000313" key="3">
    <source>
        <dbReference type="Proteomes" id="UP000077177"/>
    </source>
</evidence>
<dbReference type="Proteomes" id="UP000077177">
    <property type="component" value="Chromosome"/>
</dbReference>
<dbReference type="EMBL" id="CP011390">
    <property type="protein sequence ID" value="ANE50771.1"/>
    <property type="molecule type" value="Genomic_DNA"/>
</dbReference>
<organism evidence="2 3">
    <name type="scientific">Flavisolibacter tropicus</name>
    <dbReference type="NCBI Taxonomy" id="1492898"/>
    <lineage>
        <taxon>Bacteria</taxon>
        <taxon>Pseudomonadati</taxon>
        <taxon>Bacteroidota</taxon>
        <taxon>Chitinophagia</taxon>
        <taxon>Chitinophagales</taxon>
        <taxon>Chitinophagaceae</taxon>
        <taxon>Flavisolibacter</taxon>
    </lineage>
</organism>
<reference evidence="2 3" key="2">
    <citation type="journal article" date="2016" name="Int. J. Syst. Evol. Microbiol.">
        <title>Flavisolibacter tropicus sp. nov., isolated from tropical soil.</title>
        <authorList>
            <person name="Lee J.J."/>
            <person name="Kang M.S."/>
            <person name="Kim G.S."/>
            <person name="Lee C.S."/>
            <person name="Lim S."/>
            <person name="Lee J."/>
            <person name="Roh S.H."/>
            <person name="Kang H."/>
            <person name="Ha J.M."/>
            <person name="Bae S."/>
            <person name="Jung H.Y."/>
            <person name="Kim M.K."/>
        </authorList>
    </citation>
    <scope>NUCLEOTIDE SEQUENCE [LARGE SCALE GENOMIC DNA]</scope>
    <source>
        <strain evidence="2 3">LCS9</strain>
    </source>
</reference>
<keyword evidence="1" id="KW-0472">Membrane</keyword>
<keyword evidence="1" id="KW-0812">Transmembrane</keyword>
<protein>
    <submittedName>
        <fullName evidence="2">Uncharacterized protein</fullName>
    </submittedName>
</protein>
<name>A0A172TUI1_9BACT</name>
<evidence type="ECO:0000313" key="2">
    <source>
        <dbReference type="EMBL" id="ANE50771.1"/>
    </source>
</evidence>
<sequence length="169" mass="18913">MVVEKKDVLYQQLCTLIKEKAISNLDTYEQDNTIVVSNSIINFSTFTYATGLSIGIFLLSTLDEFKVLGLLLSLICLVRLLLSLSPIKTLKLDFDNETLTSSSLIGSKTIVAFKDIKTFLPSISSTLSKLARHEVIVESKAQRNTLLFDVSYEEHAFAIVDLLNRFIKS</sequence>